<gene>
    <name evidence="2" type="primary">LOC110682403</name>
</gene>
<reference evidence="2" key="1">
    <citation type="journal article" date="2017" name="Nature">
        <title>The genome of Chenopodium quinoa.</title>
        <authorList>
            <person name="Jarvis D.E."/>
            <person name="Ho Y.S."/>
            <person name="Lightfoot D.J."/>
            <person name="Schmoeckel S.M."/>
            <person name="Li B."/>
            <person name="Borm T.J.A."/>
            <person name="Ohyanagi H."/>
            <person name="Mineta K."/>
            <person name="Michell C.T."/>
            <person name="Saber N."/>
            <person name="Kharbatia N.M."/>
            <person name="Rupper R.R."/>
            <person name="Sharp A.R."/>
            <person name="Dally N."/>
            <person name="Boughton B.A."/>
            <person name="Woo Y.H."/>
            <person name="Gao G."/>
            <person name="Schijlen E.G.W.M."/>
            <person name="Guo X."/>
            <person name="Momin A.A."/>
            <person name="Negrao S."/>
            <person name="Al-Babili S."/>
            <person name="Gehring C."/>
            <person name="Roessner U."/>
            <person name="Jung C."/>
            <person name="Murphy K."/>
            <person name="Arold S.T."/>
            <person name="Gojobori T."/>
            <person name="van der Linden C.G."/>
            <person name="van Loo E.N."/>
            <person name="Jellen E.N."/>
            <person name="Maughan P.J."/>
            <person name="Tester M."/>
        </authorList>
    </citation>
    <scope>NUCLEOTIDE SEQUENCE [LARGE SCALE GENOMIC DNA]</scope>
    <source>
        <strain evidence="2">cv. PI 614886</strain>
    </source>
</reference>
<accession>A0A803KY66</accession>
<dbReference type="PROSITE" id="PS51499">
    <property type="entry name" value="APO"/>
    <property type="match status" value="2"/>
</dbReference>
<feature type="domain" description="APO" evidence="1">
    <location>
        <begin position="169"/>
        <end position="254"/>
    </location>
</feature>
<dbReference type="GO" id="GO:0003723">
    <property type="term" value="F:RNA binding"/>
    <property type="evidence" value="ECO:0007669"/>
    <property type="project" value="InterPro"/>
</dbReference>
<dbReference type="PANTHER" id="PTHR10388">
    <property type="entry name" value="EUKARYOTIC TRANSLATION INITIATION FACTOR SUI1"/>
    <property type="match status" value="1"/>
</dbReference>
<dbReference type="OMA" id="YEKVRWG"/>
<organism evidence="2 3">
    <name type="scientific">Chenopodium quinoa</name>
    <name type="common">Quinoa</name>
    <dbReference type="NCBI Taxonomy" id="63459"/>
    <lineage>
        <taxon>Eukaryota</taxon>
        <taxon>Viridiplantae</taxon>
        <taxon>Streptophyta</taxon>
        <taxon>Embryophyta</taxon>
        <taxon>Tracheophyta</taxon>
        <taxon>Spermatophyta</taxon>
        <taxon>Magnoliopsida</taxon>
        <taxon>eudicotyledons</taxon>
        <taxon>Gunneridae</taxon>
        <taxon>Pentapetalae</taxon>
        <taxon>Caryophyllales</taxon>
        <taxon>Chenopodiaceae</taxon>
        <taxon>Chenopodioideae</taxon>
        <taxon>Atripliceae</taxon>
        <taxon>Chenopodium</taxon>
    </lineage>
</organism>
<dbReference type="EnsemblPlants" id="AUR62003975-RA">
    <property type="protein sequence ID" value="AUR62003975-RA:cds"/>
    <property type="gene ID" value="AUR62003975"/>
</dbReference>
<evidence type="ECO:0000313" key="3">
    <source>
        <dbReference type="Proteomes" id="UP000596660"/>
    </source>
</evidence>
<dbReference type="Pfam" id="PF05634">
    <property type="entry name" value="APO_RNA-bind"/>
    <property type="match status" value="2"/>
</dbReference>
<reference evidence="2" key="2">
    <citation type="submission" date="2021-03" db="UniProtKB">
        <authorList>
            <consortium name="EnsemblPlants"/>
        </authorList>
    </citation>
    <scope>IDENTIFICATION</scope>
</reference>
<dbReference type="AlphaFoldDB" id="A0A803KY66"/>
<name>A0A803KY66_CHEQI</name>
<feature type="domain" description="APO" evidence="1">
    <location>
        <begin position="340"/>
        <end position="425"/>
    </location>
</feature>
<dbReference type="RefSeq" id="XP_021714427.1">
    <property type="nucleotide sequence ID" value="XM_021858735.1"/>
</dbReference>
<dbReference type="InterPro" id="IPR023342">
    <property type="entry name" value="APO_dom"/>
</dbReference>
<evidence type="ECO:0000259" key="1">
    <source>
        <dbReference type="PROSITE" id="PS51499"/>
    </source>
</evidence>
<dbReference type="Gramene" id="AUR62003975-RA">
    <property type="protein sequence ID" value="AUR62003975-RA:cds"/>
    <property type="gene ID" value="AUR62003975"/>
</dbReference>
<protein>
    <recommendedName>
        <fullName evidence="1">APO domain-containing protein</fullName>
    </recommendedName>
</protein>
<proteinExistence type="predicted"/>
<keyword evidence="3" id="KW-1185">Reference proteome</keyword>
<evidence type="ECO:0000313" key="2">
    <source>
        <dbReference type="EnsemblPlants" id="AUR62003975-RA:cds"/>
    </source>
</evidence>
<dbReference type="GeneID" id="110682403"/>
<sequence length="447" mass="50468">MNVAALCYKVPHSLTTGAMASSSRLLMVYQCPGVHQRPHTEKLPKQSLSLSIICWKQRQKSDRSVNEERFSSKKSYRSVKKEVLPQNVDLPPVLPKKKKKPYPIPITEIQRMARADKKLAQMGIEKALEPPKNGILVPELIPVAHEVLNAWEGLIRGLAQLLHVIPVYACSECSEVHVAETGHQIRNCRGSSSNKRQGLHLWVKGSINDVIIPTESYHLYDPFGRRIKHETRFDYDRIPAIVELCIQAGVDIPGYPSRRRTKPIRMIGKKIIDRGGYLEDPTPKPRDSSALLSYDTHGALLRFPPPPPSDLSRVAQETMNAYETVAKGVRKLMTKYSVKACGYCPEVHVGPWGHNAKLCGEFKHQWRDGKHGWQDAIIDELFPPNYVWHVRDPGGPPMRTELKRFYGKAPAVVEVCQQAGAVVPKRYEPMMRLDIVLPDSEEARLVA</sequence>
<dbReference type="Proteomes" id="UP000596660">
    <property type="component" value="Unplaced"/>
</dbReference>